<evidence type="ECO:0000313" key="1">
    <source>
        <dbReference type="EMBL" id="KAG8225104.1"/>
    </source>
</evidence>
<dbReference type="OrthoDB" id="8063408at2759"/>
<dbReference type="EMBL" id="KZ308223">
    <property type="protein sequence ID" value="KAG8225104.1"/>
    <property type="molecule type" value="Genomic_DNA"/>
</dbReference>
<protein>
    <submittedName>
        <fullName evidence="1">Uncharacterized protein</fullName>
    </submittedName>
</protein>
<gene>
    <name evidence="1" type="ORF">J437_LFUL004024</name>
</gene>
<dbReference type="AlphaFoldDB" id="A0A8K0JZV4"/>
<organism evidence="1 2">
    <name type="scientific">Ladona fulva</name>
    <name type="common">Scarce chaser dragonfly</name>
    <name type="synonym">Libellula fulva</name>
    <dbReference type="NCBI Taxonomy" id="123851"/>
    <lineage>
        <taxon>Eukaryota</taxon>
        <taxon>Metazoa</taxon>
        <taxon>Ecdysozoa</taxon>
        <taxon>Arthropoda</taxon>
        <taxon>Hexapoda</taxon>
        <taxon>Insecta</taxon>
        <taxon>Pterygota</taxon>
        <taxon>Palaeoptera</taxon>
        <taxon>Odonata</taxon>
        <taxon>Epiprocta</taxon>
        <taxon>Anisoptera</taxon>
        <taxon>Libelluloidea</taxon>
        <taxon>Libellulidae</taxon>
        <taxon>Ladona</taxon>
    </lineage>
</organism>
<evidence type="ECO:0000313" key="2">
    <source>
        <dbReference type="Proteomes" id="UP000792457"/>
    </source>
</evidence>
<dbReference type="Proteomes" id="UP000792457">
    <property type="component" value="Unassembled WGS sequence"/>
</dbReference>
<keyword evidence="2" id="KW-1185">Reference proteome</keyword>
<proteinExistence type="predicted"/>
<reference evidence="1" key="2">
    <citation type="submission" date="2017-10" db="EMBL/GenBank/DDBJ databases">
        <title>Ladona fulva Genome sequencing and assembly.</title>
        <authorList>
            <person name="Murali S."/>
            <person name="Richards S."/>
            <person name="Bandaranaike D."/>
            <person name="Bellair M."/>
            <person name="Blankenburg K."/>
            <person name="Chao H."/>
            <person name="Dinh H."/>
            <person name="Doddapaneni H."/>
            <person name="Dugan-Rocha S."/>
            <person name="Elkadiri S."/>
            <person name="Gnanaolivu R."/>
            <person name="Hernandez B."/>
            <person name="Skinner E."/>
            <person name="Javaid M."/>
            <person name="Lee S."/>
            <person name="Li M."/>
            <person name="Ming W."/>
            <person name="Munidasa M."/>
            <person name="Muniz J."/>
            <person name="Nguyen L."/>
            <person name="Hughes D."/>
            <person name="Osuji N."/>
            <person name="Pu L.-L."/>
            <person name="Puazo M."/>
            <person name="Qu C."/>
            <person name="Quiroz J."/>
            <person name="Raj R."/>
            <person name="Weissenberger G."/>
            <person name="Xin Y."/>
            <person name="Zou X."/>
            <person name="Han Y."/>
            <person name="Worley K."/>
            <person name="Muzny D."/>
            <person name="Gibbs R."/>
        </authorList>
    </citation>
    <scope>NUCLEOTIDE SEQUENCE</scope>
    <source>
        <strain evidence="1">Sampled in the wild</strain>
    </source>
</reference>
<sequence length="154" mass="17573">MPKENQSLEKAYKLYFDCPLVDQDKNVAPHIACITHTTTLTEWLKGEHRGMPFAGPMVWCETKDRFSDCYFCLTNIAGRSSKTRRKIKYPNTSSVNLPVPRNGGLTVSVCNLFSDVEEYCLQSHDTSPQLFYQKELNGLVCDLKLSKQQAEFLL</sequence>
<name>A0A8K0JZV4_LADFU</name>
<reference evidence="1" key="1">
    <citation type="submission" date="2013-04" db="EMBL/GenBank/DDBJ databases">
        <authorList>
            <person name="Qu J."/>
            <person name="Murali S.C."/>
            <person name="Bandaranaike D."/>
            <person name="Bellair M."/>
            <person name="Blankenburg K."/>
            <person name="Chao H."/>
            <person name="Dinh H."/>
            <person name="Doddapaneni H."/>
            <person name="Downs B."/>
            <person name="Dugan-Rocha S."/>
            <person name="Elkadiri S."/>
            <person name="Gnanaolivu R.D."/>
            <person name="Hernandez B."/>
            <person name="Javaid M."/>
            <person name="Jayaseelan J.C."/>
            <person name="Lee S."/>
            <person name="Li M."/>
            <person name="Ming W."/>
            <person name="Munidasa M."/>
            <person name="Muniz J."/>
            <person name="Nguyen L."/>
            <person name="Ongeri F."/>
            <person name="Osuji N."/>
            <person name="Pu L.-L."/>
            <person name="Puazo M."/>
            <person name="Qu C."/>
            <person name="Quiroz J."/>
            <person name="Raj R."/>
            <person name="Weissenberger G."/>
            <person name="Xin Y."/>
            <person name="Zou X."/>
            <person name="Han Y."/>
            <person name="Richards S."/>
            <person name="Worley K."/>
            <person name="Muzny D."/>
            <person name="Gibbs R."/>
        </authorList>
    </citation>
    <scope>NUCLEOTIDE SEQUENCE</scope>
    <source>
        <strain evidence="1">Sampled in the wild</strain>
    </source>
</reference>
<accession>A0A8K0JZV4</accession>
<comment type="caution">
    <text evidence="1">The sequence shown here is derived from an EMBL/GenBank/DDBJ whole genome shotgun (WGS) entry which is preliminary data.</text>
</comment>